<dbReference type="Proteomes" id="UP001501612">
    <property type="component" value="Unassembled WGS sequence"/>
</dbReference>
<feature type="coiled-coil region" evidence="1">
    <location>
        <begin position="21"/>
        <end position="48"/>
    </location>
</feature>
<reference evidence="3" key="1">
    <citation type="journal article" date="2019" name="Int. J. Syst. Evol. Microbiol.">
        <title>The Global Catalogue of Microorganisms (GCM) 10K type strain sequencing project: providing services to taxonomists for standard genome sequencing and annotation.</title>
        <authorList>
            <consortium name="The Broad Institute Genomics Platform"/>
            <consortium name="The Broad Institute Genome Sequencing Center for Infectious Disease"/>
            <person name="Wu L."/>
            <person name="Ma J."/>
        </authorList>
    </citation>
    <scope>NUCLEOTIDE SEQUENCE [LARGE SCALE GENOMIC DNA]</scope>
    <source>
        <strain evidence="3">JCM 14046</strain>
    </source>
</reference>
<comment type="caution">
    <text evidence="2">The sequence shown here is derived from an EMBL/GenBank/DDBJ whole genome shotgun (WGS) entry which is preliminary data.</text>
</comment>
<evidence type="ECO:0000256" key="1">
    <source>
        <dbReference type="SAM" id="Coils"/>
    </source>
</evidence>
<evidence type="ECO:0008006" key="4">
    <source>
        <dbReference type="Google" id="ProtNLM"/>
    </source>
</evidence>
<name>A0ABP5AMZ8_9ACTN</name>
<proteinExistence type="predicted"/>
<dbReference type="EMBL" id="BAAAMY010000004">
    <property type="protein sequence ID" value="GAA1918196.1"/>
    <property type="molecule type" value="Genomic_DNA"/>
</dbReference>
<gene>
    <name evidence="2" type="ORF">GCM10009737_19560</name>
</gene>
<evidence type="ECO:0000313" key="3">
    <source>
        <dbReference type="Proteomes" id="UP001501612"/>
    </source>
</evidence>
<sequence>MTFLGLARAGLAPRRREAPARLDANAEVAAVRRDLELLETRLRRLESALRDPAAAEGLVAVDGPFAGDAPAAASTAALWLARARTRLEGPRASLAEAHVAAGGLASRW</sequence>
<protein>
    <recommendedName>
        <fullName evidence="4">DUF4439 domain-containing protein</fullName>
    </recommendedName>
</protein>
<evidence type="ECO:0000313" key="2">
    <source>
        <dbReference type="EMBL" id="GAA1918196.1"/>
    </source>
</evidence>
<dbReference type="RefSeq" id="WP_344006591.1">
    <property type="nucleotide sequence ID" value="NZ_BAAAMY010000004.1"/>
</dbReference>
<keyword evidence="1" id="KW-0175">Coiled coil</keyword>
<organism evidence="2 3">
    <name type="scientific">Nocardioides lentus</name>
    <dbReference type="NCBI Taxonomy" id="338077"/>
    <lineage>
        <taxon>Bacteria</taxon>
        <taxon>Bacillati</taxon>
        <taxon>Actinomycetota</taxon>
        <taxon>Actinomycetes</taxon>
        <taxon>Propionibacteriales</taxon>
        <taxon>Nocardioidaceae</taxon>
        <taxon>Nocardioides</taxon>
    </lineage>
</organism>
<keyword evidence="3" id="KW-1185">Reference proteome</keyword>
<accession>A0ABP5AMZ8</accession>